<reference evidence="2 3" key="1">
    <citation type="submission" date="2017-02" db="EMBL/GenBank/DDBJ databases">
        <title>Complete genome sequences of Mycobacterium kansasii strains isolated from rhesus macaques.</title>
        <authorList>
            <person name="Panda A."/>
            <person name="Nagaraj S."/>
            <person name="Zhao X."/>
            <person name="Tettelin H."/>
            <person name="Detolla L.J."/>
        </authorList>
    </citation>
    <scope>NUCLEOTIDE SEQUENCE [LARGE SCALE GENOMIC DNA]</scope>
    <source>
        <strain evidence="2 3">11-3813</strain>
    </source>
</reference>
<dbReference type="Proteomes" id="UP000189229">
    <property type="component" value="Unassembled WGS sequence"/>
</dbReference>
<feature type="region of interest" description="Disordered" evidence="1">
    <location>
        <begin position="24"/>
        <end position="44"/>
    </location>
</feature>
<evidence type="ECO:0000256" key="1">
    <source>
        <dbReference type="SAM" id="MobiDB-lite"/>
    </source>
</evidence>
<proteinExistence type="predicted"/>
<evidence type="ECO:0000313" key="3">
    <source>
        <dbReference type="Proteomes" id="UP000189229"/>
    </source>
</evidence>
<evidence type="ECO:0000313" key="2">
    <source>
        <dbReference type="EMBL" id="OOK76025.1"/>
    </source>
</evidence>
<protein>
    <submittedName>
        <fullName evidence="2">Uncharacterized protein</fullName>
    </submittedName>
</protein>
<gene>
    <name evidence="2" type="ORF">BZL30_4075</name>
</gene>
<dbReference type="EMBL" id="MVBM01000003">
    <property type="protein sequence ID" value="OOK76025.1"/>
    <property type="molecule type" value="Genomic_DNA"/>
</dbReference>
<accession>A0A1V3X9Z5</accession>
<name>A0A1V3X9Z5_MYCKA</name>
<sequence length="44" mass="4538">MLPAVGMNAGQPTAGTPCCLRLERMRPLPRSLPMRTGTGTGLAG</sequence>
<dbReference type="AlphaFoldDB" id="A0A1V3X9Z5"/>
<comment type="caution">
    <text evidence="2">The sequence shown here is derived from an EMBL/GenBank/DDBJ whole genome shotgun (WGS) entry which is preliminary data.</text>
</comment>
<organism evidence="2 3">
    <name type="scientific">Mycobacterium kansasii</name>
    <dbReference type="NCBI Taxonomy" id="1768"/>
    <lineage>
        <taxon>Bacteria</taxon>
        <taxon>Bacillati</taxon>
        <taxon>Actinomycetota</taxon>
        <taxon>Actinomycetes</taxon>
        <taxon>Mycobacteriales</taxon>
        <taxon>Mycobacteriaceae</taxon>
        <taxon>Mycobacterium</taxon>
    </lineage>
</organism>